<accession>A0A0B3Y7R6</accession>
<comment type="caution">
    <text evidence="1">The sequence shown here is derived from an EMBL/GenBank/DDBJ whole genome shotgun (WGS) entry which is preliminary data.</text>
</comment>
<dbReference type="AlphaFoldDB" id="A0A0B3Y7R6"/>
<protein>
    <submittedName>
        <fullName evidence="1">Uncharacterized protein</fullName>
    </submittedName>
</protein>
<keyword evidence="2" id="KW-1185">Reference proteome</keyword>
<dbReference type="OrthoDB" id="8454348at2"/>
<dbReference type="RefSeq" id="WP_039222414.1">
    <property type="nucleotide sequence ID" value="NZ_JWLW01000056.1"/>
</dbReference>
<reference evidence="1 2" key="1">
    <citation type="submission" date="2014-12" db="EMBL/GenBank/DDBJ databases">
        <title>Genome sequencing of Alteromonas marina AD001.</title>
        <authorList>
            <person name="Adrian T.G.S."/>
            <person name="Chan K.G."/>
        </authorList>
    </citation>
    <scope>NUCLEOTIDE SEQUENCE [LARGE SCALE GENOMIC DNA]</scope>
    <source>
        <strain evidence="1 2">AD001</strain>
    </source>
</reference>
<gene>
    <name evidence="1" type="ORF">RJ41_14730</name>
</gene>
<dbReference type="EMBL" id="JWLW01000056">
    <property type="protein sequence ID" value="KHT46323.1"/>
    <property type="molecule type" value="Genomic_DNA"/>
</dbReference>
<organism evidence="1 2">
    <name type="scientific">Alteromonas marina</name>
    <dbReference type="NCBI Taxonomy" id="203795"/>
    <lineage>
        <taxon>Bacteria</taxon>
        <taxon>Pseudomonadati</taxon>
        <taxon>Pseudomonadota</taxon>
        <taxon>Gammaproteobacteria</taxon>
        <taxon>Alteromonadales</taxon>
        <taxon>Alteromonadaceae</taxon>
        <taxon>Alteromonas/Salinimonas group</taxon>
        <taxon>Alteromonas</taxon>
    </lineage>
</organism>
<sequence length="235" mass="27149">MVKKVNFSRHMEVLWLNQTALWAAEGLTKPEINRKINQMLSSQINCKVNLGKTRNQLTSIWLDSGDSVDQEFTNTAINLVSKYEELPLALHLGLLIAKKKFFADILRFIGRHSKLNDSFTYAQAQKKTVELYGDTETVKRSLRSALKTMVELDLIQRSSNRSYVVNKHKHMVPNELKNWLLTAVLYSEKATSRTLNDMLDDAVWFPLNYHVAPSEIDKNLFEIHHQGNDEMLFLK</sequence>
<evidence type="ECO:0000313" key="2">
    <source>
        <dbReference type="Proteomes" id="UP000031197"/>
    </source>
</evidence>
<dbReference type="Proteomes" id="UP000031197">
    <property type="component" value="Unassembled WGS sequence"/>
</dbReference>
<name>A0A0B3Y7R6_9ALTE</name>
<proteinExistence type="predicted"/>
<evidence type="ECO:0000313" key="1">
    <source>
        <dbReference type="EMBL" id="KHT46323.1"/>
    </source>
</evidence>